<reference evidence="2" key="2">
    <citation type="submission" date="2021-08" db="EMBL/GenBank/DDBJ databases">
        <authorList>
            <person name="Gostincar C."/>
            <person name="Sun X."/>
            <person name="Song Z."/>
            <person name="Gunde-Cimerman N."/>
        </authorList>
    </citation>
    <scope>NUCLEOTIDE SEQUENCE</scope>
    <source>
        <strain evidence="2">EXF-8016</strain>
    </source>
</reference>
<gene>
    <name evidence="2" type="ORF">KCV03_g352</name>
</gene>
<dbReference type="EMBL" id="JAHFYH010000001">
    <property type="protein sequence ID" value="KAH0237802.1"/>
    <property type="molecule type" value="Genomic_DNA"/>
</dbReference>
<dbReference type="AlphaFoldDB" id="A0A9P8KCG0"/>
<evidence type="ECO:0000256" key="1">
    <source>
        <dbReference type="SAM" id="MobiDB-lite"/>
    </source>
</evidence>
<proteinExistence type="predicted"/>
<feature type="compositionally biased region" description="Acidic residues" evidence="1">
    <location>
        <begin position="35"/>
        <end position="58"/>
    </location>
</feature>
<evidence type="ECO:0000313" key="2">
    <source>
        <dbReference type="EMBL" id="KAH0237802.1"/>
    </source>
</evidence>
<feature type="non-terminal residue" evidence="2">
    <location>
        <position position="407"/>
    </location>
</feature>
<accession>A0A9P8KCG0</accession>
<name>A0A9P8KCG0_AURME</name>
<reference evidence="2" key="1">
    <citation type="journal article" date="2021" name="J Fungi (Basel)">
        <title>Virulence traits and population genomics of the black yeast Aureobasidium melanogenum.</title>
        <authorList>
            <person name="Cernosa A."/>
            <person name="Sun X."/>
            <person name="Gostincar C."/>
            <person name="Fang C."/>
            <person name="Gunde-Cimerman N."/>
            <person name="Song Z."/>
        </authorList>
    </citation>
    <scope>NUCLEOTIDE SEQUENCE</scope>
    <source>
        <strain evidence="2">EXF-8016</strain>
    </source>
</reference>
<organism evidence="2 3">
    <name type="scientific">Aureobasidium melanogenum</name>
    <name type="common">Aureobasidium pullulans var. melanogenum</name>
    <dbReference type="NCBI Taxonomy" id="46634"/>
    <lineage>
        <taxon>Eukaryota</taxon>
        <taxon>Fungi</taxon>
        <taxon>Dikarya</taxon>
        <taxon>Ascomycota</taxon>
        <taxon>Pezizomycotina</taxon>
        <taxon>Dothideomycetes</taxon>
        <taxon>Dothideomycetidae</taxon>
        <taxon>Dothideales</taxon>
        <taxon>Saccotheciaceae</taxon>
        <taxon>Aureobasidium</taxon>
    </lineage>
</organism>
<sequence length="407" mass="44788">MAAYVSSSPPPMPPSTSSPPPEARQHLKRFLAMYESDDEDEMDKDEPEPPLYDEDEDDMDLDFVPQREHDVDRAMGSDNDNRSSHFMLLLTLPTFRGGFLGPTSARSRSSIADAQRTSVASSQAYGSHFDQWKKKWKERHTGLSGDLLACATDVAEEKGIERSLFAVYDRVQSCVYAVLTTLLAHVSESGVVGWCFDAFCVDDFAEVVLGTRYQEGWMVARSSSLGSCVFVVEADDIFDSFDICVFELAEVLVHQIVAFHLVDGKFRDFFFTVLPMKWAIRSSAQGISTGMISAPALLISFKTFSATLLCCFGTSSQKRFMGRPNLAPYNALLVVKLSGYGVESTSCIRYTSSICLMPTIPLTMAGQITEVSVSVPNASGTMLLETDTAEPELDPCGLLLSIYGFLV</sequence>
<comment type="caution">
    <text evidence="2">The sequence shown here is derived from an EMBL/GenBank/DDBJ whole genome shotgun (WGS) entry which is preliminary data.</text>
</comment>
<feature type="region of interest" description="Disordered" evidence="1">
    <location>
        <begin position="1"/>
        <end position="58"/>
    </location>
</feature>
<feature type="compositionally biased region" description="Pro residues" evidence="1">
    <location>
        <begin position="8"/>
        <end position="22"/>
    </location>
</feature>
<protein>
    <submittedName>
        <fullName evidence="2">Amidase</fullName>
    </submittedName>
</protein>
<evidence type="ECO:0000313" key="3">
    <source>
        <dbReference type="Proteomes" id="UP000767238"/>
    </source>
</evidence>
<dbReference type="Proteomes" id="UP000767238">
    <property type="component" value="Unassembled WGS sequence"/>
</dbReference>